<protein>
    <submittedName>
        <fullName evidence="2">Uncharacterized protein</fullName>
    </submittedName>
</protein>
<keyword evidence="1" id="KW-1133">Transmembrane helix</keyword>
<dbReference type="Proteomes" id="UP000887116">
    <property type="component" value="Unassembled WGS sequence"/>
</dbReference>
<dbReference type="OrthoDB" id="7464821at2759"/>
<accession>A0A8X6IXJ9</accession>
<feature type="transmembrane region" description="Helical" evidence="1">
    <location>
        <begin position="6"/>
        <end position="22"/>
    </location>
</feature>
<organism evidence="2 3">
    <name type="scientific">Trichonephila clavata</name>
    <name type="common">Joro spider</name>
    <name type="synonym">Nephila clavata</name>
    <dbReference type="NCBI Taxonomy" id="2740835"/>
    <lineage>
        <taxon>Eukaryota</taxon>
        <taxon>Metazoa</taxon>
        <taxon>Ecdysozoa</taxon>
        <taxon>Arthropoda</taxon>
        <taxon>Chelicerata</taxon>
        <taxon>Arachnida</taxon>
        <taxon>Araneae</taxon>
        <taxon>Araneomorphae</taxon>
        <taxon>Entelegynae</taxon>
        <taxon>Araneoidea</taxon>
        <taxon>Nephilidae</taxon>
        <taxon>Trichonephila</taxon>
    </lineage>
</organism>
<sequence>MLEFQLPAYLMAISMLNVLFALLSKRVAAIPEDAIASAILFCDLIVARIIEIRKVLPVPPGASKKYKPQLLLDIAFIIVPYAVRCSNTNFGR</sequence>
<keyword evidence="1" id="KW-0812">Transmembrane</keyword>
<proteinExistence type="predicted"/>
<keyword evidence="1" id="KW-0472">Membrane</keyword>
<evidence type="ECO:0000313" key="3">
    <source>
        <dbReference type="Proteomes" id="UP000887116"/>
    </source>
</evidence>
<dbReference type="EMBL" id="BMAO01035346">
    <property type="protein sequence ID" value="GFR03068.1"/>
    <property type="molecule type" value="Genomic_DNA"/>
</dbReference>
<comment type="caution">
    <text evidence="2">The sequence shown here is derived from an EMBL/GenBank/DDBJ whole genome shotgun (WGS) entry which is preliminary data.</text>
</comment>
<evidence type="ECO:0000256" key="1">
    <source>
        <dbReference type="SAM" id="Phobius"/>
    </source>
</evidence>
<name>A0A8X6IXJ9_TRICU</name>
<dbReference type="AlphaFoldDB" id="A0A8X6IXJ9"/>
<reference evidence="2" key="1">
    <citation type="submission" date="2020-07" db="EMBL/GenBank/DDBJ databases">
        <title>Multicomponent nature underlies the extraordinary mechanical properties of spider dragline silk.</title>
        <authorList>
            <person name="Kono N."/>
            <person name="Nakamura H."/>
            <person name="Mori M."/>
            <person name="Yoshida Y."/>
            <person name="Ohtoshi R."/>
            <person name="Malay A.D."/>
            <person name="Moran D.A.P."/>
            <person name="Tomita M."/>
            <person name="Numata K."/>
            <person name="Arakawa K."/>
        </authorList>
    </citation>
    <scope>NUCLEOTIDE SEQUENCE</scope>
</reference>
<evidence type="ECO:0000313" key="2">
    <source>
        <dbReference type="EMBL" id="GFR03068.1"/>
    </source>
</evidence>
<keyword evidence="3" id="KW-1185">Reference proteome</keyword>
<gene>
    <name evidence="2" type="ORF">TNCT_549021</name>
</gene>